<dbReference type="HOGENOM" id="CLU_2523155_0_0_11"/>
<dbReference type="EMBL" id="AP010968">
    <property type="protein sequence ID" value="BAJ28229.1"/>
    <property type="molecule type" value="Genomic_DNA"/>
</dbReference>
<protein>
    <submittedName>
        <fullName evidence="2">Uncharacterized protein</fullName>
    </submittedName>
</protein>
<accession>E4NAJ8</accession>
<dbReference type="Proteomes" id="UP000007076">
    <property type="component" value="Chromosome"/>
</dbReference>
<proteinExistence type="predicted"/>
<keyword evidence="3" id="KW-1185">Reference proteome</keyword>
<dbReference type="KEGG" id="ksk:KSE_24120"/>
<evidence type="ECO:0000313" key="3">
    <source>
        <dbReference type="Proteomes" id="UP000007076"/>
    </source>
</evidence>
<dbReference type="RefSeq" id="WP_014135545.1">
    <property type="nucleotide sequence ID" value="NC_016109.1"/>
</dbReference>
<evidence type="ECO:0000313" key="2">
    <source>
        <dbReference type="EMBL" id="BAJ28229.1"/>
    </source>
</evidence>
<organism evidence="2 3">
    <name type="scientific">Kitasatospora setae (strain ATCC 33774 / DSM 43861 / JCM 3304 / KCC A-0304 / NBRC 14216 / KM-6054)</name>
    <name type="common">Streptomyces setae</name>
    <dbReference type="NCBI Taxonomy" id="452652"/>
    <lineage>
        <taxon>Bacteria</taxon>
        <taxon>Bacillati</taxon>
        <taxon>Actinomycetota</taxon>
        <taxon>Actinomycetes</taxon>
        <taxon>Kitasatosporales</taxon>
        <taxon>Streptomycetaceae</taxon>
        <taxon>Kitasatospora</taxon>
    </lineage>
</organism>
<dbReference type="AlphaFoldDB" id="E4NAJ8"/>
<dbReference type="PATRIC" id="fig|452652.3.peg.2420"/>
<feature type="compositionally biased region" description="Basic and acidic residues" evidence="1">
    <location>
        <begin position="40"/>
        <end position="52"/>
    </location>
</feature>
<reference evidence="2 3" key="1">
    <citation type="journal article" date="2010" name="DNA Res.">
        <title>Genome sequence of Kitasatospora setae NBRC 14216T: an evolutionary snapshot of the family Streptomycetaceae.</title>
        <authorList>
            <person name="Ichikawa N."/>
            <person name="Oguchi A."/>
            <person name="Ikeda H."/>
            <person name="Ishikawa J."/>
            <person name="Kitani S."/>
            <person name="Watanabe Y."/>
            <person name="Nakamura S."/>
            <person name="Katano Y."/>
            <person name="Kishi E."/>
            <person name="Sasagawa M."/>
            <person name="Ankai A."/>
            <person name="Fukui S."/>
            <person name="Hashimoto Y."/>
            <person name="Kamata S."/>
            <person name="Otoguro M."/>
            <person name="Tanikawa S."/>
            <person name="Nihira T."/>
            <person name="Horinouchi S."/>
            <person name="Ohnishi Y."/>
            <person name="Hayakawa M."/>
            <person name="Kuzuyama T."/>
            <person name="Arisawa A."/>
            <person name="Nomoto F."/>
            <person name="Miura H."/>
            <person name="Takahashi Y."/>
            <person name="Fujita N."/>
        </authorList>
    </citation>
    <scope>NUCLEOTIDE SEQUENCE [LARGE SCALE GENOMIC DNA]</scope>
    <source>
        <strain evidence="3">ATCC 33774 / DSM 43861 / JCM 3304 / KCC A-0304 / NBRC 14216 / KM-6054</strain>
    </source>
</reference>
<gene>
    <name evidence="2" type="ordered locus">KSE_24120</name>
</gene>
<feature type="region of interest" description="Disordered" evidence="1">
    <location>
        <begin position="29"/>
        <end position="54"/>
    </location>
</feature>
<name>E4NAJ8_KITSK</name>
<sequence>MPLPFRVGGWVEQGEQTPATEQRAIRAERAEQQQTAWLRRKADAEKRRDTPAARRRRRVAMFAAVADLPDVAESETDMREAMAV</sequence>
<evidence type="ECO:0000256" key="1">
    <source>
        <dbReference type="SAM" id="MobiDB-lite"/>
    </source>
</evidence>